<dbReference type="PANTHER" id="PTHR30002:SF4">
    <property type="entry name" value="EPOXYQUEUOSINE REDUCTASE"/>
    <property type="match status" value="1"/>
</dbReference>
<comment type="caution">
    <text evidence="10">The sequence shown here is derived from an EMBL/GenBank/DDBJ whole genome shotgun (WGS) entry which is preliminary data.</text>
</comment>
<dbReference type="GO" id="GO:0046872">
    <property type="term" value="F:metal ion binding"/>
    <property type="evidence" value="ECO:0007669"/>
    <property type="project" value="UniProtKB-KW"/>
</dbReference>
<keyword evidence="4" id="KW-0479">Metal-binding</keyword>
<evidence type="ECO:0000256" key="1">
    <source>
        <dbReference type="ARBA" id="ARBA00022485"/>
    </source>
</evidence>
<evidence type="ECO:0000256" key="8">
    <source>
        <dbReference type="ARBA" id="ARBA00023014"/>
    </source>
</evidence>
<dbReference type="GO" id="GO:0052693">
    <property type="term" value="F:epoxyqueuosine reductase activity"/>
    <property type="evidence" value="ECO:0007669"/>
    <property type="project" value="TreeGrafter"/>
</dbReference>
<dbReference type="Pfam" id="PF13484">
    <property type="entry name" value="Fer4_16"/>
    <property type="match status" value="1"/>
</dbReference>
<evidence type="ECO:0000256" key="2">
    <source>
        <dbReference type="ARBA" id="ARBA00022490"/>
    </source>
</evidence>
<keyword evidence="11" id="KW-1185">Reference proteome</keyword>
<sequence>MDNKFLKLKENLNLLGFEEFGIIPTACYIQPHFIPSMVDYYNENQIKNNFDMSAFNSIIVLLMNYRPENLKSGRMSIGSNEKDYHIVFKEKISELGNMMDLGNFLGYSDTGPLFDRTLALKAGLGFIGKNGCLINPRIGSFFFIGYVLTDLKFEKFIPYKDSEFKNTLCEHCTRCIEACPTSAIGEGEFRPMRCLSHLTQTKKPDPDLEGKIKTFYGCDICQKVCPYNSDKASGMIEFLSGDDMSYEDLFTLSNKEFKKIYGEKAFFWRGRSIIKRNAIIRAHNLKDESIVKYLEEELKKDNITKEYILKYFLDFIK</sequence>
<dbReference type="RefSeq" id="WP_052085342.1">
    <property type="nucleotide sequence ID" value="NZ_JBKYKF010000001.1"/>
</dbReference>
<dbReference type="InterPro" id="IPR017896">
    <property type="entry name" value="4Fe4S_Fe-S-bd"/>
</dbReference>
<evidence type="ECO:0000256" key="5">
    <source>
        <dbReference type="ARBA" id="ARBA00022785"/>
    </source>
</evidence>
<protein>
    <submittedName>
        <fullName evidence="10">Epoxyqueuosine reductase</fullName>
    </submittedName>
</protein>
<keyword evidence="2" id="KW-0963">Cytoplasm</keyword>
<dbReference type="PROSITE" id="PS00198">
    <property type="entry name" value="4FE4S_FER_1"/>
    <property type="match status" value="1"/>
</dbReference>
<keyword evidence="6" id="KW-0560">Oxidoreductase</keyword>
<dbReference type="EMBL" id="QEKV01000004">
    <property type="protein sequence ID" value="PVY94564.1"/>
    <property type="molecule type" value="Genomic_DNA"/>
</dbReference>
<evidence type="ECO:0000259" key="9">
    <source>
        <dbReference type="PROSITE" id="PS51379"/>
    </source>
</evidence>
<proteinExistence type="predicted"/>
<dbReference type="AlphaFoldDB" id="A0A2U1E3N3"/>
<dbReference type="InterPro" id="IPR013542">
    <property type="entry name" value="QueG_DUF1730"/>
</dbReference>
<dbReference type="Gene3D" id="3.30.70.20">
    <property type="match status" value="1"/>
</dbReference>
<dbReference type="PANTHER" id="PTHR30002">
    <property type="entry name" value="EPOXYQUEUOSINE REDUCTASE"/>
    <property type="match status" value="1"/>
</dbReference>
<evidence type="ECO:0000313" key="10">
    <source>
        <dbReference type="EMBL" id="PVY94564.1"/>
    </source>
</evidence>
<dbReference type="InterPro" id="IPR017900">
    <property type="entry name" value="4Fe4S_Fe_S_CS"/>
</dbReference>
<evidence type="ECO:0000313" key="11">
    <source>
        <dbReference type="Proteomes" id="UP000245793"/>
    </source>
</evidence>
<gene>
    <name evidence="10" type="ORF">C7381_10470</name>
</gene>
<keyword evidence="3" id="KW-0819">tRNA processing</keyword>
<dbReference type="Pfam" id="PF08331">
    <property type="entry name" value="QueG_DUF1730"/>
    <property type="match status" value="1"/>
</dbReference>
<name>A0A2U1E3N3_9FIRM</name>
<keyword evidence="7" id="KW-0408">Iron</keyword>
<evidence type="ECO:0000256" key="4">
    <source>
        <dbReference type="ARBA" id="ARBA00022723"/>
    </source>
</evidence>
<organism evidence="10 11">
    <name type="scientific">Ezakiella coagulans</name>
    <dbReference type="NCBI Taxonomy" id="46507"/>
    <lineage>
        <taxon>Bacteria</taxon>
        <taxon>Bacillati</taxon>
        <taxon>Bacillota</taxon>
        <taxon>Tissierellia</taxon>
        <taxon>Ezakiella</taxon>
    </lineage>
</organism>
<evidence type="ECO:0000256" key="6">
    <source>
        <dbReference type="ARBA" id="ARBA00023002"/>
    </source>
</evidence>
<dbReference type="GO" id="GO:0051539">
    <property type="term" value="F:4 iron, 4 sulfur cluster binding"/>
    <property type="evidence" value="ECO:0007669"/>
    <property type="project" value="UniProtKB-KW"/>
</dbReference>
<keyword evidence="5" id="KW-0671">Queuosine biosynthesis</keyword>
<dbReference type="SUPFAM" id="SSF46548">
    <property type="entry name" value="alpha-helical ferredoxin"/>
    <property type="match status" value="1"/>
</dbReference>
<dbReference type="InterPro" id="IPR004453">
    <property type="entry name" value="QueG"/>
</dbReference>
<dbReference type="PROSITE" id="PS51379">
    <property type="entry name" value="4FE4S_FER_2"/>
    <property type="match status" value="1"/>
</dbReference>
<dbReference type="Proteomes" id="UP000245793">
    <property type="component" value="Unassembled WGS sequence"/>
</dbReference>
<feature type="domain" description="4Fe-4S ferredoxin-type" evidence="9">
    <location>
        <begin position="160"/>
        <end position="189"/>
    </location>
</feature>
<reference evidence="10 11" key="1">
    <citation type="submission" date="2018-04" db="EMBL/GenBank/DDBJ databases">
        <title>Genomic Encyclopedia of Type Strains, Phase IV (KMG-IV): sequencing the most valuable type-strain genomes for metagenomic binning, comparative biology and taxonomic classification.</title>
        <authorList>
            <person name="Goeker M."/>
        </authorList>
    </citation>
    <scope>NUCLEOTIDE SEQUENCE [LARGE SCALE GENOMIC DNA]</scope>
    <source>
        <strain evidence="10 11">DSM 20705</strain>
    </source>
</reference>
<keyword evidence="1" id="KW-0004">4Fe-4S</keyword>
<keyword evidence="8" id="KW-0411">Iron-sulfur</keyword>
<accession>A0A2U1E3N3</accession>
<evidence type="ECO:0000256" key="3">
    <source>
        <dbReference type="ARBA" id="ARBA00022694"/>
    </source>
</evidence>
<evidence type="ECO:0000256" key="7">
    <source>
        <dbReference type="ARBA" id="ARBA00023004"/>
    </source>
</evidence>
<dbReference type="GO" id="GO:0008616">
    <property type="term" value="P:tRNA queuosine(34) biosynthetic process"/>
    <property type="evidence" value="ECO:0007669"/>
    <property type="project" value="UniProtKB-KW"/>
</dbReference>